<dbReference type="EC" id="1.-.-.-" evidence="6"/>
<keyword evidence="3" id="KW-0274">FAD</keyword>
<evidence type="ECO:0000256" key="3">
    <source>
        <dbReference type="ARBA" id="ARBA00022827"/>
    </source>
</evidence>
<dbReference type="InterPro" id="IPR036188">
    <property type="entry name" value="FAD/NAD-bd_sf"/>
</dbReference>
<dbReference type="OrthoDB" id="202203at2759"/>
<dbReference type="GO" id="GO:0050660">
    <property type="term" value="F:flavin adenine dinucleotide binding"/>
    <property type="evidence" value="ECO:0007669"/>
    <property type="project" value="TreeGrafter"/>
</dbReference>
<gene>
    <name evidence="6" type="primary">AIFM2</name>
    <name evidence="6" type="ORF">CFO_g5030</name>
</gene>
<accession>A0A0F8B012</accession>
<dbReference type="PANTHER" id="PTHR43735:SF3">
    <property type="entry name" value="FERROPTOSIS SUPPRESSOR PROTEIN 1"/>
    <property type="match status" value="1"/>
</dbReference>
<dbReference type="AlphaFoldDB" id="A0A0F8B012"/>
<evidence type="ECO:0000313" key="7">
    <source>
        <dbReference type="Proteomes" id="UP000034841"/>
    </source>
</evidence>
<comment type="similarity">
    <text evidence="1">Belongs to the FAD-dependent oxidoreductase family.</text>
</comment>
<keyword evidence="7" id="KW-1185">Reference proteome</keyword>
<keyword evidence="4 6" id="KW-0560">Oxidoreductase</keyword>
<organism evidence="6 7">
    <name type="scientific">Ceratocystis fimbriata f. sp. platani</name>
    <dbReference type="NCBI Taxonomy" id="88771"/>
    <lineage>
        <taxon>Eukaryota</taxon>
        <taxon>Fungi</taxon>
        <taxon>Dikarya</taxon>
        <taxon>Ascomycota</taxon>
        <taxon>Pezizomycotina</taxon>
        <taxon>Sordariomycetes</taxon>
        <taxon>Hypocreomycetidae</taxon>
        <taxon>Microascales</taxon>
        <taxon>Ceratocystidaceae</taxon>
        <taxon>Ceratocystis</taxon>
    </lineage>
</organism>
<dbReference type="GO" id="GO:0004174">
    <property type="term" value="F:electron-transferring-flavoprotein dehydrogenase activity"/>
    <property type="evidence" value="ECO:0007669"/>
    <property type="project" value="TreeGrafter"/>
</dbReference>
<name>A0A0F8B012_CERFI</name>
<keyword evidence="2" id="KW-0285">Flavoprotein</keyword>
<evidence type="ECO:0000259" key="5">
    <source>
        <dbReference type="Pfam" id="PF07992"/>
    </source>
</evidence>
<dbReference type="Gene3D" id="3.50.50.100">
    <property type="match status" value="1"/>
</dbReference>
<feature type="domain" description="FAD/NAD(P)-binding" evidence="5">
    <location>
        <begin position="3"/>
        <end position="297"/>
    </location>
</feature>
<proteinExistence type="inferred from homology"/>
<dbReference type="EMBL" id="LBBL01000367">
    <property type="protein sequence ID" value="KKF92615.1"/>
    <property type="molecule type" value="Genomic_DNA"/>
</dbReference>
<sequence>MTHIIVLGSGFAGLSTAHKLLKRSLPKNPDLKVTLVSPSHYLYWNMAAVRGIILGQVSEDELFIDFLPGFSAYKAGAFEYIEGKATAVDPASNTVSVVANSGEQKQLSYDHLVVATGTTESSGLPLKTLDTHQQTIDELHNLQSKVDAAKTIVIGGGGITGSEIAGELGTVYTGAKKKNVILVSSSDSILPGMSNSVRKSASNTLAKLGVTIKTSARVSEANGVITITYSNGAESPETFADALFIPAFGGRVNSNFLPESLLDGNKNLELKTTLQSTKAANIWGVGDIGNLESKQAARIDGQVAHLFGNLDLALAGKNTFKEFKPSQGVMAFISLGKSAGVGQLGNMRVWSWVVAMAKSKTLFINNAPNLASGKTGISAAL</sequence>
<evidence type="ECO:0000313" key="6">
    <source>
        <dbReference type="EMBL" id="KKF92615.1"/>
    </source>
</evidence>
<dbReference type="InterPro" id="IPR023753">
    <property type="entry name" value="FAD/NAD-binding_dom"/>
</dbReference>
<dbReference type="Proteomes" id="UP000034841">
    <property type="component" value="Unassembled WGS sequence"/>
</dbReference>
<dbReference type="PRINTS" id="PR00368">
    <property type="entry name" value="FADPNR"/>
</dbReference>
<reference evidence="6 7" key="1">
    <citation type="submission" date="2015-04" db="EMBL/GenBank/DDBJ databases">
        <title>Genome sequence of Ceratocystis platani, a major pathogen of plane trees.</title>
        <authorList>
            <person name="Belbahri L."/>
        </authorList>
    </citation>
    <scope>NUCLEOTIDE SEQUENCE [LARGE SCALE GENOMIC DNA]</scope>
    <source>
        <strain evidence="6 7">CFO</strain>
    </source>
</reference>
<dbReference type="Pfam" id="PF07992">
    <property type="entry name" value="Pyr_redox_2"/>
    <property type="match status" value="1"/>
</dbReference>
<dbReference type="GO" id="GO:0005737">
    <property type="term" value="C:cytoplasm"/>
    <property type="evidence" value="ECO:0007669"/>
    <property type="project" value="TreeGrafter"/>
</dbReference>
<evidence type="ECO:0000256" key="1">
    <source>
        <dbReference type="ARBA" id="ARBA00006442"/>
    </source>
</evidence>
<protein>
    <submittedName>
        <fullName evidence="6">Apoptosis-inducing factor 2</fullName>
        <ecNumber evidence="6">1.-.-.-</ecNumber>
    </submittedName>
</protein>
<dbReference type="PANTHER" id="PTHR43735">
    <property type="entry name" value="APOPTOSIS-INDUCING FACTOR 1"/>
    <property type="match status" value="1"/>
</dbReference>
<evidence type="ECO:0000256" key="2">
    <source>
        <dbReference type="ARBA" id="ARBA00022630"/>
    </source>
</evidence>
<dbReference type="SUPFAM" id="SSF51905">
    <property type="entry name" value="FAD/NAD(P)-binding domain"/>
    <property type="match status" value="2"/>
</dbReference>
<evidence type="ECO:0000256" key="4">
    <source>
        <dbReference type="ARBA" id="ARBA00023002"/>
    </source>
</evidence>
<dbReference type="PRINTS" id="PR00469">
    <property type="entry name" value="PNDRDTASEII"/>
</dbReference>
<comment type="caution">
    <text evidence="6">The sequence shown here is derived from an EMBL/GenBank/DDBJ whole genome shotgun (WGS) entry which is preliminary data.</text>
</comment>